<dbReference type="Proteomes" id="UP001057375">
    <property type="component" value="Unassembled WGS sequence"/>
</dbReference>
<sequence length="194" mass="21025">DILAAYKPKVFLADHTPQGKHKELLPSHDVSPETVRVLGIRAVVGEVGKVWSDFSADVFAGTYSNILWYGDSSVAGAGEFERLNAHYGVKPHEAGYVLAGVISVPWSGEGSSVLLDKLAQALGNVDVSHGDWKIYMNLREREAMAAVESFNGLEHVSFEQVGPQFLSDLRNSRSAVIYGGYNSLTDVMVCNVPS</sequence>
<protein>
    <submittedName>
        <fullName evidence="1">Uncharacterized protein</fullName>
    </submittedName>
</protein>
<dbReference type="EMBL" id="BQXS01000688">
    <property type="protein sequence ID" value="GKT29145.1"/>
    <property type="molecule type" value="Genomic_DNA"/>
</dbReference>
<evidence type="ECO:0000313" key="1">
    <source>
        <dbReference type="EMBL" id="GKT29145.1"/>
    </source>
</evidence>
<name>A0ABQ5KCQ8_9EUKA</name>
<feature type="non-terminal residue" evidence="1">
    <location>
        <position position="1"/>
    </location>
</feature>
<accession>A0ABQ5KCQ8</accession>
<organism evidence="1 2">
    <name type="scientific">Aduncisulcus paluster</name>
    <dbReference type="NCBI Taxonomy" id="2918883"/>
    <lineage>
        <taxon>Eukaryota</taxon>
        <taxon>Metamonada</taxon>
        <taxon>Carpediemonas-like organisms</taxon>
        <taxon>Aduncisulcus</taxon>
    </lineage>
</organism>
<proteinExistence type="predicted"/>
<comment type="caution">
    <text evidence="1">The sequence shown here is derived from an EMBL/GenBank/DDBJ whole genome shotgun (WGS) entry which is preliminary data.</text>
</comment>
<keyword evidence="2" id="KW-1185">Reference proteome</keyword>
<reference evidence="1" key="1">
    <citation type="submission" date="2022-03" db="EMBL/GenBank/DDBJ databases">
        <title>Draft genome sequence of Aduncisulcus paluster, a free-living microaerophilic Fornicata.</title>
        <authorList>
            <person name="Yuyama I."/>
            <person name="Kume K."/>
            <person name="Tamura T."/>
            <person name="Inagaki Y."/>
            <person name="Hashimoto T."/>
        </authorList>
    </citation>
    <scope>NUCLEOTIDE SEQUENCE</scope>
    <source>
        <strain evidence="1">NY0171</strain>
    </source>
</reference>
<feature type="non-terminal residue" evidence="1">
    <location>
        <position position="194"/>
    </location>
</feature>
<evidence type="ECO:0000313" key="2">
    <source>
        <dbReference type="Proteomes" id="UP001057375"/>
    </source>
</evidence>
<gene>
    <name evidence="1" type="ORF">ADUPG1_001063</name>
</gene>